<dbReference type="Proteomes" id="UP000266841">
    <property type="component" value="Unassembled WGS sequence"/>
</dbReference>
<dbReference type="SUPFAM" id="SSF47473">
    <property type="entry name" value="EF-hand"/>
    <property type="match status" value="1"/>
</dbReference>
<feature type="domain" description="EF-hand" evidence="3">
    <location>
        <begin position="46"/>
        <end position="70"/>
    </location>
</feature>
<name>K0SAU2_THAOC</name>
<dbReference type="AlphaFoldDB" id="K0SAU2"/>
<dbReference type="Gene3D" id="1.10.238.10">
    <property type="entry name" value="EF-hand"/>
    <property type="match status" value="1"/>
</dbReference>
<keyword evidence="1" id="KW-0106">Calcium</keyword>
<reference evidence="4 5" key="1">
    <citation type="journal article" date="2012" name="Genome Biol.">
        <title>Genome and low-iron response of an oceanic diatom adapted to chronic iron limitation.</title>
        <authorList>
            <person name="Lommer M."/>
            <person name="Specht M."/>
            <person name="Roy A.S."/>
            <person name="Kraemer L."/>
            <person name="Andreson R."/>
            <person name="Gutowska M.A."/>
            <person name="Wolf J."/>
            <person name="Bergner S.V."/>
            <person name="Schilhabel M.B."/>
            <person name="Klostermeier U.C."/>
            <person name="Beiko R.G."/>
            <person name="Rosenstiel P."/>
            <person name="Hippler M."/>
            <person name="Laroche J."/>
        </authorList>
    </citation>
    <scope>NUCLEOTIDE SEQUENCE [LARGE SCALE GENOMIC DNA]</scope>
    <source>
        <strain evidence="4 5">CCMP1005</strain>
    </source>
</reference>
<dbReference type="OMA" id="NCAVGQG"/>
<dbReference type="GO" id="GO:0005509">
    <property type="term" value="F:calcium ion binding"/>
    <property type="evidence" value="ECO:0007669"/>
    <property type="project" value="InterPro"/>
</dbReference>
<gene>
    <name evidence="4" type="ORF">THAOC_17340</name>
</gene>
<keyword evidence="5" id="KW-1185">Reference proteome</keyword>
<feature type="chain" id="PRO_5030173048" description="EF-hand domain-containing protein" evidence="2">
    <location>
        <begin position="27"/>
        <end position="273"/>
    </location>
</feature>
<comment type="caution">
    <text evidence="4">The sequence shown here is derived from an EMBL/GenBank/DDBJ whole genome shotgun (WGS) entry which is preliminary data.</text>
</comment>
<proteinExistence type="predicted"/>
<sequence length="273" mass="29588">MQVRMRSRSAPFIALLLASSANCAVGQGGSHQQRPLQPLGDVLHLVFDTDKDGKVSLDEVQLQINTLTMLVAGAEGQQGEDYRRILSGVKAAAPTIFDLLDGDSDQRLTAKELSYATKFEDSLKIKRDGRGGGMRDFIREIFTTLDTSEDDELTAGEILAGCKSDEVITHLSKKLHELFPIRKSPGDLEGFVRSTIESLGGNALDEASVIEGIKWIDADADGIVQRSEVGRYYKTAAMKFVELSKQVRQIGPMFAMFGGMDGMQGGGPGSSEL</sequence>
<dbReference type="EMBL" id="AGNL01019148">
    <property type="protein sequence ID" value="EJK62064.1"/>
    <property type="molecule type" value="Genomic_DNA"/>
</dbReference>
<dbReference type="InterPro" id="IPR011992">
    <property type="entry name" value="EF-hand-dom_pair"/>
</dbReference>
<dbReference type="eggNOG" id="ENOG502RWU6">
    <property type="taxonomic scope" value="Eukaryota"/>
</dbReference>
<organism evidence="4 5">
    <name type="scientific">Thalassiosira oceanica</name>
    <name type="common">Marine diatom</name>
    <dbReference type="NCBI Taxonomy" id="159749"/>
    <lineage>
        <taxon>Eukaryota</taxon>
        <taxon>Sar</taxon>
        <taxon>Stramenopiles</taxon>
        <taxon>Ochrophyta</taxon>
        <taxon>Bacillariophyta</taxon>
        <taxon>Coscinodiscophyceae</taxon>
        <taxon>Thalassiosirophycidae</taxon>
        <taxon>Thalassiosirales</taxon>
        <taxon>Thalassiosiraceae</taxon>
        <taxon>Thalassiosira</taxon>
    </lineage>
</organism>
<accession>K0SAU2</accession>
<dbReference type="OrthoDB" id="46106at2759"/>
<protein>
    <recommendedName>
        <fullName evidence="3">EF-hand domain-containing protein</fullName>
    </recommendedName>
</protein>
<evidence type="ECO:0000256" key="2">
    <source>
        <dbReference type="SAM" id="SignalP"/>
    </source>
</evidence>
<dbReference type="PROSITE" id="PS00018">
    <property type="entry name" value="EF_HAND_1"/>
    <property type="match status" value="4"/>
</dbReference>
<feature type="signal peptide" evidence="2">
    <location>
        <begin position="1"/>
        <end position="26"/>
    </location>
</feature>
<evidence type="ECO:0000313" key="4">
    <source>
        <dbReference type="EMBL" id="EJK62064.1"/>
    </source>
</evidence>
<evidence type="ECO:0000256" key="1">
    <source>
        <dbReference type="ARBA" id="ARBA00022837"/>
    </source>
</evidence>
<keyword evidence="2" id="KW-0732">Signal</keyword>
<dbReference type="InterPro" id="IPR002048">
    <property type="entry name" value="EF_hand_dom"/>
</dbReference>
<dbReference type="PROSITE" id="PS50222">
    <property type="entry name" value="EF_HAND_2"/>
    <property type="match status" value="1"/>
</dbReference>
<evidence type="ECO:0000259" key="3">
    <source>
        <dbReference type="PROSITE" id="PS50222"/>
    </source>
</evidence>
<evidence type="ECO:0000313" key="5">
    <source>
        <dbReference type="Proteomes" id="UP000266841"/>
    </source>
</evidence>
<dbReference type="InterPro" id="IPR018247">
    <property type="entry name" value="EF_Hand_1_Ca_BS"/>
</dbReference>